<feature type="domain" description="CinA C-terminal" evidence="1">
    <location>
        <begin position="8"/>
        <end position="157"/>
    </location>
</feature>
<dbReference type="EMBL" id="JAGIZA010000003">
    <property type="protein sequence ID" value="MBP0492330.1"/>
    <property type="molecule type" value="Genomic_DNA"/>
</dbReference>
<reference evidence="2" key="1">
    <citation type="submission" date="2021-03" db="EMBL/GenBank/DDBJ databases">
        <authorList>
            <person name="So Y."/>
        </authorList>
    </citation>
    <scope>NUCLEOTIDE SEQUENCE</scope>
    <source>
        <strain evidence="2">SG15</strain>
    </source>
</reference>
<dbReference type="NCBIfam" id="TIGR00199">
    <property type="entry name" value="PncC_domain"/>
    <property type="match status" value="1"/>
</dbReference>
<dbReference type="Pfam" id="PF02464">
    <property type="entry name" value="CinA"/>
    <property type="match status" value="1"/>
</dbReference>
<accession>A0A940MWK7</accession>
<dbReference type="InterPro" id="IPR036653">
    <property type="entry name" value="CinA-like_C"/>
</dbReference>
<comment type="caution">
    <text evidence="2">The sequence shown here is derived from an EMBL/GenBank/DDBJ whole genome shotgun (WGS) entry which is preliminary data.</text>
</comment>
<gene>
    <name evidence="2" type="ORF">J5Y10_06005</name>
</gene>
<dbReference type="Gene3D" id="3.90.950.20">
    <property type="entry name" value="CinA-like"/>
    <property type="match status" value="1"/>
</dbReference>
<keyword evidence="3" id="KW-1185">Reference proteome</keyword>
<organism evidence="2 3">
    <name type="scientific">Roseomonas indoligenes</name>
    <dbReference type="NCBI Taxonomy" id="2820811"/>
    <lineage>
        <taxon>Bacteria</taxon>
        <taxon>Pseudomonadati</taxon>
        <taxon>Pseudomonadota</taxon>
        <taxon>Alphaproteobacteria</taxon>
        <taxon>Acetobacterales</taxon>
        <taxon>Roseomonadaceae</taxon>
        <taxon>Roseomonas</taxon>
    </lineage>
</organism>
<sequence length="164" mass="16199">MLPQATIDLAATLLAALRERGLTSATAESCTGGLVAAALTAVPGSSDVVQGGFVTYSNAMKSRLLGVPEAVLTLHGAVSQECARAMAEGALGAAEAGLAIATTGIAGPSGGSAEKPVGLVYIAVARAGGDSAVRRCHFPGDRDEVRAATVETALLLALAELRAG</sequence>
<protein>
    <submittedName>
        <fullName evidence="2">Nicotinamide-nucleotide amidohydrolase family protein</fullName>
    </submittedName>
</protein>
<evidence type="ECO:0000259" key="1">
    <source>
        <dbReference type="Pfam" id="PF02464"/>
    </source>
</evidence>
<name>A0A940MWK7_9PROT</name>
<evidence type="ECO:0000313" key="3">
    <source>
        <dbReference type="Proteomes" id="UP000677537"/>
    </source>
</evidence>
<dbReference type="RefSeq" id="WP_209371817.1">
    <property type="nucleotide sequence ID" value="NZ_JAGIZA010000003.1"/>
</dbReference>
<dbReference type="InterPro" id="IPR008136">
    <property type="entry name" value="CinA_C"/>
</dbReference>
<dbReference type="SUPFAM" id="SSF142433">
    <property type="entry name" value="CinA-like"/>
    <property type="match status" value="1"/>
</dbReference>
<proteinExistence type="predicted"/>
<dbReference type="AlphaFoldDB" id="A0A940MWK7"/>
<dbReference type="Proteomes" id="UP000677537">
    <property type="component" value="Unassembled WGS sequence"/>
</dbReference>
<evidence type="ECO:0000313" key="2">
    <source>
        <dbReference type="EMBL" id="MBP0492330.1"/>
    </source>
</evidence>